<comment type="similarity">
    <text evidence="2">Belongs to the Integrator subunit 10 family.</text>
</comment>
<dbReference type="GO" id="GO:0016180">
    <property type="term" value="P:snRNA processing"/>
    <property type="evidence" value="ECO:0007669"/>
    <property type="project" value="InterPro"/>
</dbReference>
<gene>
    <name evidence="7" type="primary">Ints10</name>
    <name evidence="7" type="ORF">HORVUL_R05234</name>
</gene>
<evidence type="ECO:0000313" key="7">
    <source>
        <dbReference type="EMBL" id="NXU64988.1"/>
    </source>
</evidence>
<evidence type="ECO:0000313" key="8">
    <source>
        <dbReference type="Proteomes" id="UP000558460"/>
    </source>
</evidence>
<dbReference type="Pfam" id="PF21045">
    <property type="entry name" value="INT10"/>
    <property type="match status" value="2"/>
</dbReference>
<reference evidence="7 8" key="1">
    <citation type="submission" date="2019-09" db="EMBL/GenBank/DDBJ databases">
        <title>Bird 10,000 Genomes (B10K) Project - Family phase.</title>
        <authorList>
            <person name="Zhang G."/>
        </authorList>
    </citation>
    <scope>NUCLEOTIDE SEQUENCE [LARGE SCALE GENOMIC DNA]</scope>
    <source>
        <strain evidence="7">B10K-DU-029-69</strain>
        <tissue evidence="7">Muscle</tissue>
    </source>
</reference>
<evidence type="ECO:0000256" key="4">
    <source>
        <dbReference type="ARBA" id="ARBA00023242"/>
    </source>
</evidence>
<name>A0A7L3MJI6_9PASS</name>
<feature type="non-terminal residue" evidence="7">
    <location>
        <position position="274"/>
    </location>
</feature>
<evidence type="ECO:0000256" key="3">
    <source>
        <dbReference type="ARBA" id="ARBA00016811"/>
    </source>
</evidence>
<keyword evidence="8" id="KW-1185">Reference proteome</keyword>
<keyword evidence="4" id="KW-0539">Nucleus</keyword>
<organism evidence="7 8">
    <name type="scientific">Horornis vulcanius</name>
    <dbReference type="NCBI Taxonomy" id="2585811"/>
    <lineage>
        <taxon>Eukaryota</taxon>
        <taxon>Metazoa</taxon>
        <taxon>Chordata</taxon>
        <taxon>Craniata</taxon>
        <taxon>Vertebrata</taxon>
        <taxon>Euteleostomi</taxon>
        <taxon>Archelosauria</taxon>
        <taxon>Archosauria</taxon>
        <taxon>Dinosauria</taxon>
        <taxon>Saurischia</taxon>
        <taxon>Theropoda</taxon>
        <taxon>Coelurosauria</taxon>
        <taxon>Aves</taxon>
        <taxon>Neognathae</taxon>
        <taxon>Neoaves</taxon>
        <taxon>Telluraves</taxon>
        <taxon>Australaves</taxon>
        <taxon>Passeriformes</taxon>
        <taxon>Sylvioidea</taxon>
        <taxon>Scotocercidae</taxon>
        <taxon>Horornis</taxon>
    </lineage>
</organism>
<dbReference type="EMBL" id="VZUA01080121">
    <property type="protein sequence ID" value="NXU64988.1"/>
    <property type="molecule type" value="Genomic_DNA"/>
</dbReference>
<comment type="subcellular location">
    <subcellularLocation>
        <location evidence="1">Nucleus</location>
    </subcellularLocation>
</comment>
<dbReference type="Proteomes" id="UP000558460">
    <property type="component" value="Unassembled WGS sequence"/>
</dbReference>
<dbReference type="PANTHER" id="PTHR16055">
    <property type="entry name" value="INTEGRATOR COMPLEX SUBUNIT 10"/>
    <property type="match status" value="1"/>
</dbReference>
<protein>
    <recommendedName>
        <fullName evidence="3">Integrator complex subunit 10</fullName>
    </recommendedName>
</protein>
<evidence type="ECO:0000256" key="2">
    <source>
        <dbReference type="ARBA" id="ARBA00010391"/>
    </source>
</evidence>
<dbReference type="OrthoDB" id="9202687at2759"/>
<proteinExistence type="inferred from homology"/>
<dbReference type="PANTHER" id="PTHR16055:SF2">
    <property type="entry name" value="INTEGRATOR COMPLEX SUBUNIT 10"/>
    <property type="match status" value="1"/>
</dbReference>
<feature type="non-terminal residue" evidence="7">
    <location>
        <position position="1"/>
    </location>
</feature>
<evidence type="ECO:0000256" key="6">
    <source>
        <dbReference type="SAM" id="MobiDB-lite"/>
    </source>
</evidence>
<feature type="compositionally biased region" description="Basic and acidic residues" evidence="6">
    <location>
        <begin position="94"/>
        <end position="103"/>
    </location>
</feature>
<sequence length="274" mass="31833">RSYGDILHRMKDLCRYISNFDSEAHIKYKNQVVYSTMLVFFKNAFQYVSNIQPSLFQGPNAPNQTPLVLLEDVPNIYGDADIDRNKHIHKKRKLAEGREKTMSSDDEDPSGKARSRHITVNKADLANSIEVLESFKLARESWELLYSLESLDKEFTRICLSWKTETWLWLRIFLTDMIIYQVKRICYKLGQTSPLCCSSSYIIMSLLLQQTCEKVLDLMCCILLPIQEGGKVQEEQPKVKSKFRKGSDLKLWPCTSRAIMPYCLHLLLACFKVR</sequence>
<feature type="region of interest" description="Disordered" evidence="6">
    <location>
        <begin position="91"/>
        <end position="115"/>
    </location>
</feature>
<evidence type="ECO:0000256" key="5">
    <source>
        <dbReference type="ARBA" id="ARBA00062419"/>
    </source>
</evidence>
<dbReference type="InterPro" id="IPR026164">
    <property type="entry name" value="Int_cplx_su10"/>
</dbReference>
<dbReference type="GO" id="GO:0032039">
    <property type="term" value="C:integrator complex"/>
    <property type="evidence" value="ECO:0007669"/>
    <property type="project" value="InterPro"/>
</dbReference>
<accession>A0A7L3MJI6</accession>
<comment type="subunit">
    <text evidence="5">Component of the Integrator complex, composed of core subunits INTS1, INTS2, INTS3, INTS4, INTS5, INTS6, INTS7, INTS8, INTS9/RC74, INTS10, INTS11/CPSF3L, INTS12, INTS13, INTS14 and INTS15. The core complex associates with protein phosphatase 2A subunits PPP2CA and PPP2R1A, to form the Integrator-PP2A (INTAC) complex. INTS10 is part of the tail subcomplex, composed of INTS10, INTS13, INTS14 and INTS15.</text>
</comment>
<comment type="caution">
    <text evidence="7">The sequence shown here is derived from an EMBL/GenBank/DDBJ whole genome shotgun (WGS) entry which is preliminary data.</text>
</comment>
<dbReference type="AlphaFoldDB" id="A0A7L3MJI6"/>
<evidence type="ECO:0000256" key="1">
    <source>
        <dbReference type="ARBA" id="ARBA00004123"/>
    </source>
</evidence>